<dbReference type="NCBIfam" id="TIGR00079">
    <property type="entry name" value="pept_deformyl"/>
    <property type="match status" value="1"/>
</dbReference>
<feature type="binding site" evidence="6">
    <location>
        <position position="153"/>
    </location>
    <ligand>
        <name>Fe cation</name>
        <dbReference type="ChEBI" id="CHEBI:24875"/>
    </ligand>
</feature>
<evidence type="ECO:0000256" key="2">
    <source>
        <dbReference type="ARBA" id="ARBA00022723"/>
    </source>
</evidence>
<dbReference type="Gene3D" id="3.90.45.10">
    <property type="entry name" value="Peptide deformylase"/>
    <property type="match status" value="1"/>
</dbReference>
<evidence type="ECO:0000256" key="3">
    <source>
        <dbReference type="ARBA" id="ARBA00022801"/>
    </source>
</evidence>
<dbReference type="FunFam" id="3.90.45.10:FF:000002">
    <property type="entry name" value="Peptide deformylase"/>
    <property type="match status" value="1"/>
</dbReference>
<comment type="cofactor">
    <cofactor evidence="6">
        <name>Fe(2+)</name>
        <dbReference type="ChEBI" id="CHEBI:29033"/>
    </cofactor>
    <text evidence="6">Binds 1 Fe(2+) ion.</text>
</comment>
<gene>
    <name evidence="6 7" type="primary">def</name>
    <name evidence="7" type="ORF">ABE65_007825</name>
</gene>
<sequence>MLTMKDVIREGNPVLREKAVEVPFPFSDEDIKTANQLLEFVKNSQDPEIAAKYHLRPGIGIAAPQIGISKRIFAFHVTDENGNLYSYALLNPKIISHSVQMTYLDGGEGCLSVDREVPGLVPRYAKVTVKGFTPDGSEVNLKLKGLPGICFQHELDHLDGIMFYDRINEKQPFEPPANSVVIR</sequence>
<dbReference type="PANTHER" id="PTHR10458">
    <property type="entry name" value="PEPTIDE DEFORMYLASE"/>
    <property type="match status" value="1"/>
</dbReference>
<keyword evidence="2 6" id="KW-0479">Metal-binding</keyword>
<dbReference type="InterPro" id="IPR036821">
    <property type="entry name" value="Peptide_deformylase_sf"/>
</dbReference>
<dbReference type="STRING" id="1221500.ABE65_007825"/>
<feature type="binding site" evidence="6">
    <location>
        <position position="110"/>
    </location>
    <ligand>
        <name>Fe cation</name>
        <dbReference type="ChEBI" id="CHEBI:24875"/>
    </ligand>
</feature>
<dbReference type="AlphaFoldDB" id="A0A160IKM7"/>
<dbReference type="InterPro" id="IPR023635">
    <property type="entry name" value="Peptide_deformylase"/>
</dbReference>
<dbReference type="KEGG" id="fpn:ABE65_007825"/>
<dbReference type="SUPFAM" id="SSF56420">
    <property type="entry name" value="Peptide deformylase"/>
    <property type="match status" value="1"/>
</dbReference>
<dbReference type="GO" id="GO:0042586">
    <property type="term" value="F:peptide deformylase activity"/>
    <property type="evidence" value="ECO:0007669"/>
    <property type="project" value="UniProtKB-UniRule"/>
</dbReference>
<evidence type="ECO:0000256" key="1">
    <source>
        <dbReference type="ARBA" id="ARBA00010759"/>
    </source>
</evidence>
<dbReference type="HAMAP" id="MF_00163">
    <property type="entry name" value="Pep_deformylase"/>
    <property type="match status" value="1"/>
</dbReference>
<dbReference type="PRINTS" id="PR01576">
    <property type="entry name" value="PDEFORMYLASE"/>
</dbReference>
<dbReference type="RefSeq" id="WP_066393278.1">
    <property type="nucleotide sequence ID" value="NZ_CP015378.1"/>
</dbReference>
<dbReference type="EC" id="3.5.1.88" evidence="6"/>
<evidence type="ECO:0000256" key="5">
    <source>
        <dbReference type="ARBA" id="ARBA00023004"/>
    </source>
</evidence>
<dbReference type="GO" id="GO:0006412">
    <property type="term" value="P:translation"/>
    <property type="evidence" value="ECO:0007669"/>
    <property type="project" value="UniProtKB-UniRule"/>
</dbReference>
<keyword evidence="3 6" id="KW-0378">Hydrolase</keyword>
<proteinExistence type="inferred from homology"/>
<comment type="function">
    <text evidence="6">Removes the formyl group from the N-terminal Met of newly synthesized proteins. Requires at least a dipeptide for an efficient rate of reaction. N-terminal L-methionine is a prerequisite for activity but the enzyme has broad specificity at other positions.</text>
</comment>
<protein>
    <recommendedName>
        <fullName evidence="6">Peptide deformylase</fullName>
        <shortName evidence="6">PDF</shortName>
        <ecNumber evidence="6">3.5.1.88</ecNumber>
    </recommendedName>
    <alternativeName>
        <fullName evidence="6">Polypeptide deformylase</fullName>
    </alternativeName>
</protein>
<evidence type="ECO:0000256" key="4">
    <source>
        <dbReference type="ARBA" id="ARBA00022917"/>
    </source>
</evidence>
<reference evidence="7 8" key="1">
    <citation type="submission" date="2016-04" db="EMBL/GenBank/DDBJ databases">
        <title>Complete genome sequence of Fictibacillus phosphorivorans G25-29, a strain toxic to nematodes.</title>
        <authorList>
            <person name="Zheng Z."/>
        </authorList>
    </citation>
    <scope>NUCLEOTIDE SEQUENCE [LARGE SCALE GENOMIC DNA]</scope>
    <source>
        <strain evidence="7 8">G25-29</strain>
    </source>
</reference>
<dbReference type="EMBL" id="CP015378">
    <property type="protein sequence ID" value="ANC76713.1"/>
    <property type="molecule type" value="Genomic_DNA"/>
</dbReference>
<evidence type="ECO:0000313" key="7">
    <source>
        <dbReference type="EMBL" id="ANC76713.1"/>
    </source>
</evidence>
<comment type="catalytic activity">
    <reaction evidence="6">
        <text>N-terminal N-formyl-L-methionyl-[peptide] + H2O = N-terminal L-methionyl-[peptide] + formate</text>
        <dbReference type="Rhea" id="RHEA:24420"/>
        <dbReference type="Rhea" id="RHEA-COMP:10639"/>
        <dbReference type="Rhea" id="RHEA-COMP:10640"/>
        <dbReference type="ChEBI" id="CHEBI:15377"/>
        <dbReference type="ChEBI" id="CHEBI:15740"/>
        <dbReference type="ChEBI" id="CHEBI:49298"/>
        <dbReference type="ChEBI" id="CHEBI:64731"/>
        <dbReference type="EC" id="3.5.1.88"/>
    </reaction>
</comment>
<dbReference type="PANTHER" id="PTHR10458:SF8">
    <property type="entry name" value="PEPTIDE DEFORMYLASE 2"/>
    <property type="match status" value="1"/>
</dbReference>
<comment type="similarity">
    <text evidence="1 6">Belongs to the polypeptide deformylase family.</text>
</comment>
<dbReference type="CDD" id="cd00487">
    <property type="entry name" value="Pep_deformylase"/>
    <property type="match status" value="1"/>
</dbReference>
<accession>A0A160IKM7</accession>
<evidence type="ECO:0000313" key="8">
    <source>
        <dbReference type="Proteomes" id="UP000076623"/>
    </source>
</evidence>
<dbReference type="GO" id="GO:0046872">
    <property type="term" value="F:metal ion binding"/>
    <property type="evidence" value="ECO:0007669"/>
    <property type="project" value="UniProtKB-KW"/>
</dbReference>
<evidence type="ECO:0000256" key="6">
    <source>
        <dbReference type="HAMAP-Rule" id="MF_00163"/>
    </source>
</evidence>
<feature type="active site" evidence="6">
    <location>
        <position position="154"/>
    </location>
</feature>
<keyword evidence="4 6" id="KW-0648">Protein biosynthesis</keyword>
<keyword evidence="8" id="KW-1185">Reference proteome</keyword>
<dbReference type="Pfam" id="PF01327">
    <property type="entry name" value="Pep_deformylase"/>
    <property type="match status" value="1"/>
</dbReference>
<feature type="binding site" evidence="6">
    <location>
        <position position="157"/>
    </location>
    <ligand>
        <name>Fe cation</name>
        <dbReference type="ChEBI" id="CHEBI:24875"/>
    </ligand>
</feature>
<name>A0A160IKM7_9BACL</name>
<keyword evidence="5 6" id="KW-0408">Iron</keyword>
<dbReference type="Proteomes" id="UP000076623">
    <property type="component" value="Chromosome"/>
</dbReference>
<organism evidence="7 8">
    <name type="scientific">Fictibacillus phosphorivorans</name>
    <dbReference type="NCBI Taxonomy" id="1221500"/>
    <lineage>
        <taxon>Bacteria</taxon>
        <taxon>Bacillati</taxon>
        <taxon>Bacillota</taxon>
        <taxon>Bacilli</taxon>
        <taxon>Bacillales</taxon>
        <taxon>Fictibacillaceae</taxon>
        <taxon>Fictibacillus</taxon>
    </lineage>
</organism>